<evidence type="ECO:0000256" key="3">
    <source>
        <dbReference type="ARBA" id="ARBA00022833"/>
    </source>
</evidence>
<evidence type="ECO:0000256" key="5">
    <source>
        <dbReference type="SAM" id="MobiDB-lite"/>
    </source>
</evidence>
<feature type="region of interest" description="Disordered" evidence="5">
    <location>
        <begin position="30"/>
        <end position="56"/>
    </location>
</feature>
<evidence type="ECO:0000256" key="1">
    <source>
        <dbReference type="ARBA" id="ARBA00022723"/>
    </source>
</evidence>
<feature type="domain" description="Zinc finger DksA/TraR C4-type" evidence="6">
    <location>
        <begin position="81"/>
        <end position="115"/>
    </location>
</feature>
<dbReference type="GO" id="GO:0008270">
    <property type="term" value="F:zinc ion binding"/>
    <property type="evidence" value="ECO:0007669"/>
    <property type="project" value="UniProtKB-KW"/>
</dbReference>
<dbReference type="Pfam" id="PF01258">
    <property type="entry name" value="zf-dskA_traR"/>
    <property type="match status" value="1"/>
</dbReference>
<dbReference type="InterPro" id="IPR037187">
    <property type="entry name" value="DnaK_N"/>
</dbReference>
<keyword evidence="3" id="KW-0862">Zinc</keyword>
<protein>
    <submittedName>
        <fullName evidence="7">C4-type zinc finger protein, DksA/TraR family</fullName>
    </submittedName>
</protein>
<accession>A0A6S6S6R7</accession>
<keyword evidence="1" id="KW-0479">Metal-binding</keyword>
<dbReference type="NCBIfam" id="NF033459">
    <property type="entry name" value="DksA_like"/>
    <property type="match status" value="1"/>
</dbReference>
<dbReference type="PROSITE" id="PS51128">
    <property type="entry name" value="ZF_DKSA_2"/>
    <property type="match status" value="1"/>
</dbReference>
<evidence type="ECO:0000256" key="2">
    <source>
        <dbReference type="ARBA" id="ARBA00022771"/>
    </source>
</evidence>
<reference evidence="7" key="1">
    <citation type="submission" date="2020-01" db="EMBL/GenBank/DDBJ databases">
        <authorList>
            <person name="Meier V. D."/>
            <person name="Meier V D."/>
        </authorList>
    </citation>
    <scope>NUCLEOTIDE SEQUENCE</scope>
    <source>
        <strain evidence="7">HLG_WM_MAG_06</strain>
    </source>
</reference>
<name>A0A6S6S6R7_9BACT</name>
<feature type="compositionally biased region" description="Basic and acidic residues" evidence="5">
    <location>
        <begin position="38"/>
        <end position="48"/>
    </location>
</feature>
<organism evidence="7">
    <name type="scientific">uncultured Sulfurovum sp</name>
    <dbReference type="NCBI Taxonomy" id="269237"/>
    <lineage>
        <taxon>Bacteria</taxon>
        <taxon>Pseudomonadati</taxon>
        <taxon>Campylobacterota</taxon>
        <taxon>Epsilonproteobacteria</taxon>
        <taxon>Campylobacterales</taxon>
        <taxon>Sulfurovaceae</taxon>
        <taxon>Sulfurovum</taxon>
        <taxon>environmental samples</taxon>
    </lineage>
</organism>
<sequence>MLNKEELDYFQNMLEETKVQILSNLDSTSSELNTLRDNSPRDEGDHASMQRGQSLGNTIMLKQADKLKAIERSLKRIENETYGICDSCGEAINIERLKVKVFADYCISCREIIEQENA</sequence>
<evidence type="ECO:0000259" key="6">
    <source>
        <dbReference type="Pfam" id="PF01258"/>
    </source>
</evidence>
<proteinExistence type="predicted"/>
<feature type="zinc finger region" description="dksA C4-type" evidence="4">
    <location>
        <begin position="85"/>
        <end position="109"/>
    </location>
</feature>
<evidence type="ECO:0000256" key="4">
    <source>
        <dbReference type="PROSITE-ProRule" id="PRU00510"/>
    </source>
</evidence>
<dbReference type="AlphaFoldDB" id="A0A6S6S6R7"/>
<keyword evidence="2" id="KW-0863">Zinc-finger</keyword>
<dbReference type="InterPro" id="IPR000962">
    <property type="entry name" value="Znf_DskA_TraR"/>
</dbReference>
<dbReference type="EMBL" id="CACVAP010000011">
    <property type="protein sequence ID" value="CAA6798720.1"/>
    <property type="molecule type" value="Genomic_DNA"/>
</dbReference>
<dbReference type="SUPFAM" id="SSF57716">
    <property type="entry name" value="Glucocorticoid receptor-like (DNA-binding domain)"/>
    <property type="match status" value="1"/>
</dbReference>
<dbReference type="PANTHER" id="PTHR33823">
    <property type="entry name" value="RNA POLYMERASE-BINDING TRANSCRIPTION FACTOR DKSA-RELATED"/>
    <property type="match status" value="1"/>
</dbReference>
<dbReference type="Gene3D" id="1.20.120.910">
    <property type="entry name" value="DksA, coiled-coil domain"/>
    <property type="match status" value="1"/>
</dbReference>
<evidence type="ECO:0000313" key="7">
    <source>
        <dbReference type="EMBL" id="CAA6798720.1"/>
    </source>
</evidence>
<gene>
    <name evidence="7" type="ORF">HELGO_WM2246</name>
</gene>
<dbReference type="PANTHER" id="PTHR33823:SF4">
    <property type="entry name" value="GENERAL STRESS PROTEIN 16O"/>
    <property type="match status" value="1"/>
</dbReference>
<dbReference type="SUPFAM" id="SSF109635">
    <property type="entry name" value="DnaK suppressor protein DksA, alpha-hairpin domain"/>
    <property type="match status" value="1"/>
</dbReference>